<name>A0A5C5WFA6_9BACT</name>
<reference evidence="2 3" key="1">
    <citation type="submission" date="2019-02" db="EMBL/GenBank/DDBJ databases">
        <title>Deep-cultivation of Planctomycetes and their phenomic and genomic characterization uncovers novel biology.</title>
        <authorList>
            <person name="Wiegand S."/>
            <person name="Jogler M."/>
            <person name="Boedeker C."/>
            <person name="Pinto D."/>
            <person name="Vollmers J."/>
            <person name="Rivas-Marin E."/>
            <person name="Kohn T."/>
            <person name="Peeters S.H."/>
            <person name="Heuer A."/>
            <person name="Rast P."/>
            <person name="Oberbeckmann S."/>
            <person name="Bunk B."/>
            <person name="Jeske O."/>
            <person name="Meyerdierks A."/>
            <person name="Storesund J.E."/>
            <person name="Kallscheuer N."/>
            <person name="Luecker S."/>
            <person name="Lage O.M."/>
            <person name="Pohl T."/>
            <person name="Merkel B.J."/>
            <person name="Hornburger P."/>
            <person name="Mueller R.-W."/>
            <person name="Bruemmer F."/>
            <person name="Labrenz M."/>
            <person name="Spormann A.M."/>
            <person name="Op Den Camp H."/>
            <person name="Overmann J."/>
            <person name="Amann R."/>
            <person name="Jetten M.S.M."/>
            <person name="Mascher T."/>
            <person name="Medema M.H."/>
            <person name="Devos D.P."/>
            <person name="Kaster A.-K."/>
            <person name="Ovreas L."/>
            <person name="Rohde M."/>
            <person name="Galperin M.Y."/>
            <person name="Jogler C."/>
        </authorList>
    </citation>
    <scope>NUCLEOTIDE SEQUENCE [LARGE SCALE GENOMIC DNA]</scope>
    <source>
        <strain evidence="2 3">Pla22</strain>
    </source>
</reference>
<organism evidence="2 3">
    <name type="scientific">Rubripirellula amarantea</name>
    <dbReference type="NCBI Taxonomy" id="2527999"/>
    <lineage>
        <taxon>Bacteria</taxon>
        <taxon>Pseudomonadati</taxon>
        <taxon>Planctomycetota</taxon>
        <taxon>Planctomycetia</taxon>
        <taxon>Pirellulales</taxon>
        <taxon>Pirellulaceae</taxon>
        <taxon>Rubripirellula</taxon>
    </lineage>
</organism>
<proteinExistence type="predicted"/>
<evidence type="ECO:0000313" key="2">
    <source>
        <dbReference type="EMBL" id="TWT49546.1"/>
    </source>
</evidence>
<evidence type="ECO:0000259" key="1">
    <source>
        <dbReference type="Pfam" id="PF05157"/>
    </source>
</evidence>
<accession>A0A5C5WFA6</accession>
<dbReference type="Pfam" id="PF05157">
    <property type="entry name" value="MshEN"/>
    <property type="match status" value="1"/>
</dbReference>
<dbReference type="Proteomes" id="UP000316598">
    <property type="component" value="Unassembled WGS sequence"/>
</dbReference>
<comment type="caution">
    <text evidence="2">The sequence shown here is derived from an EMBL/GenBank/DDBJ whole genome shotgun (WGS) entry which is preliminary data.</text>
</comment>
<dbReference type="EMBL" id="SJPI01000003">
    <property type="protein sequence ID" value="TWT49546.1"/>
    <property type="molecule type" value="Genomic_DNA"/>
</dbReference>
<dbReference type="Gene3D" id="3.30.300.160">
    <property type="entry name" value="Type II secretion system, protein E, N-terminal domain"/>
    <property type="match status" value="1"/>
</dbReference>
<dbReference type="SUPFAM" id="SSF160246">
    <property type="entry name" value="EspE N-terminal domain-like"/>
    <property type="match status" value="1"/>
</dbReference>
<dbReference type="OrthoDB" id="292304at2"/>
<dbReference type="RefSeq" id="WP_146517037.1">
    <property type="nucleotide sequence ID" value="NZ_SJPI01000003.1"/>
</dbReference>
<sequence>MNPKADRDCPKCGTTFGSVIDYGVCPNCNTKFYASPTHIALAGRLGACSGDKLLIAIAAFHSVPVLLTLDQPICDSTRKLIPESTAREFRLIPVVVDDLVRIAVPDPLDERLFDTLTSLLGDFPSFAVARDYDIRRRINESYGCIPSDTMDFTPGRPVA</sequence>
<dbReference type="AlphaFoldDB" id="A0A5C5WFA6"/>
<evidence type="ECO:0000313" key="3">
    <source>
        <dbReference type="Proteomes" id="UP000316598"/>
    </source>
</evidence>
<keyword evidence="3" id="KW-1185">Reference proteome</keyword>
<feature type="domain" description="Type II secretion system protein GspE N-terminal" evidence="1">
    <location>
        <begin position="63"/>
        <end position="143"/>
    </location>
</feature>
<dbReference type="InterPro" id="IPR037257">
    <property type="entry name" value="T2SS_E_N_sf"/>
</dbReference>
<dbReference type="InterPro" id="IPR007831">
    <property type="entry name" value="T2SS_GspE_N"/>
</dbReference>
<protein>
    <recommendedName>
        <fullName evidence="1">Type II secretion system protein GspE N-terminal domain-containing protein</fullName>
    </recommendedName>
</protein>
<gene>
    <name evidence="2" type="ORF">Pla22_47430</name>
</gene>